<reference evidence="2" key="1">
    <citation type="submission" date="2020-05" db="UniProtKB">
        <authorList>
            <consortium name="EnsemblMetazoa"/>
        </authorList>
    </citation>
    <scope>IDENTIFICATION</scope>
    <source>
        <strain evidence="2">SANGQUA</strain>
    </source>
</reference>
<accession>A0A182X6C0</accession>
<keyword evidence="1" id="KW-0732">Signal</keyword>
<dbReference type="VEuPathDB" id="VectorBase:AQUA005356"/>
<dbReference type="PANTHER" id="PTHR46901">
    <property type="entry name" value="GH04942P"/>
    <property type="match status" value="1"/>
</dbReference>
<dbReference type="AlphaFoldDB" id="A0A182X6C0"/>
<name>A0A182X6C0_ANOQN</name>
<keyword evidence="3" id="KW-1185">Reference proteome</keyword>
<dbReference type="Proteomes" id="UP000076407">
    <property type="component" value="Unassembled WGS sequence"/>
</dbReference>
<evidence type="ECO:0000313" key="2">
    <source>
        <dbReference type="EnsemblMetazoa" id="AQUA005356-PA"/>
    </source>
</evidence>
<protein>
    <submittedName>
        <fullName evidence="2">Uncharacterized protein</fullName>
    </submittedName>
</protein>
<evidence type="ECO:0000313" key="3">
    <source>
        <dbReference type="Proteomes" id="UP000076407"/>
    </source>
</evidence>
<organism evidence="2 3">
    <name type="scientific">Anopheles quadriannulatus</name>
    <name type="common">Mosquito</name>
    <dbReference type="NCBI Taxonomy" id="34691"/>
    <lineage>
        <taxon>Eukaryota</taxon>
        <taxon>Metazoa</taxon>
        <taxon>Ecdysozoa</taxon>
        <taxon>Arthropoda</taxon>
        <taxon>Hexapoda</taxon>
        <taxon>Insecta</taxon>
        <taxon>Pterygota</taxon>
        <taxon>Neoptera</taxon>
        <taxon>Endopterygota</taxon>
        <taxon>Diptera</taxon>
        <taxon>Nematocera</taxon>
        <taxon>Culicoidea</taxon>
        <taxon>Culicidae</taxon>
        <taxon>Anophelinae</taxon>
        <taxon>Anopheles</taxon>
    </lineage>
</organism>
<feature type="chain" id="PRO_5008142419" evidence="1">
    <location>
        <begin position="36"/>
        <end position="68"/>
    </location>
</feature>
<dbReference type="STRING" id="34691.A0A182X6C0"/>
<dbReference type="EnsemblMetazoa" id="AQUA005356-RA">
    <property type="protein sequence ID" value="AQUA005356-PA"/>
    <property type="gene ID" value="AQUA005356"/>
</dbReference>
<proteinExistence type="predicted"/>
<evidence type="ECO:0000256" key="1">
    <source>
        <dbReference type="SAM" id="SignalP"/>
    </source>
</evidence>
<feature type="signal peptide" evidence="1">
    <location>
        <begin position="1"/>
        <end position="35"/>
    </location>
</feature>
<dbReference type="PANTHER" id="PTHR46901:SF2">
    <property type="entry name" value="GH04942P"/>
    <property type="match status" value="1"/>
</dbReference>
<sequence>MARSVGPGPGLPGAARLMVLLCLLPLLPRPDPAEAHVALTFPPARKYDLDFLDNSRTKPPCGMPKGRD</sequence>